<evidence type="ECO:0000313" key="4">
    <source>
        <dbReference type="Proteomes" id="UP000199045"/>
    </source>
</evidence>
<feature type="chain" id="PRO_5011655201" evidence="1">
    <location>
        <begin position="20"/>
        <end position="178"/>
    </location>
</feature>
<evidence type="ECO:0000313" key="3">
    <source>
        <dbReference type="EMBL" id="SDG89013.1"/>
    </source>
</evidence>
<evidence type="ECO:0000256" key="1">
    <source>
        <dbReference type="SAM" id="SignalP"/>
    </source>
</evidence>
<feature type="domain" description="Lipid/polyisoprenoid-binding YceI-like" evidence="2">
    <location>
        <begin position="26"/>
        <end position="176"/>
    </location>
</feature>
<evidence type="ECO:0000259" key="2">
    <source>
        <dbReference type="SMART" id="SM00867"/>
    </source>
</evidence>
<accession>A0A1G7XY40</accession>
<dbReference type="Gene3D" id="2.40.128.110">
    <property type="entry name" value="Lipid/polyisoprenoid-binding, YceI-like"/>
    <property type="match status" value="1"/>
</dbReference>
<reference evidence="3 4" key="1">
    <citation type="submission" date="2016-10" db="EMBL/GenBank/DDBJ databases">
        <authorList>
            <person name="de Groot N.N."/>
        </authorList>
    </citation>
    <scope>NUCLEOTIDE SEQUENCE [LARGE SCALE GENOMIC DNA]</scope>
    <source>
        <strain evidence="3 4">DSM 527</strain>
    </source>
</reference>
<dbReference type="SMART" id="SM00867">
    <property type="entry name" value="YceI"/>
    <property type="match status" value="1"/>
</dbReference>
<dbReference type="PANTHER" id="PTHR34406">
    <property type="entry name" value="PROTEIN YCEI"/>
    <property type="match status" value="1"/>
</dbReference>
<dbReference type="InterPro" id="IPR007372">
    <property type="entry name" value="Lipid/polyisoprenoid-bd_YceI"/>
</dbReference>
<dbReference type="AlphaFoldDB" id="A0A1G7XY40"/>
<organism evidence="3 4">
    <name type="scientific">Chitinophaga filiformis</name>
    <name type="common">Myxococcus filiformis</name>
    <name type="synonym">Flexibacter filiformis</name>
    <dbReference type="NCBI Taxonomy" id="104663"/>
    <lineage>
        <taxon>Bacteria</taxon>
        <taxon>Pseudomonadati</taxon>
        <taxon>Bacteroidota</taxon>
        <taxon>Chitinophagia</taxon>
        <taxon>Chitinophagales</taxon>
        <taxon>Chitinophagaceae</taxon>
        <taxon>Chitinophaga</taxon>
    </lineage>
</organism>
<dbReference type="OrthoDB" id="9811006at2"/>
<gene>
    <name evidence="3" type="ORF">SAMN04488121_107129</name>
</gene>
<feature type="signal peptide" evidence="1">
    <location>
        <begin position="1"/>
        <end position="19"/>
    </location>
</feature>
<keyword evidence="1" id="KW-0732">Signal</keyword>
<name>A0A1G7XY40_CHIFI</name>
<dbReference type="STRING" id="104663.SAMN04488121_107129"/>
<dbReference type="SUPFAM" id="SSF101874">
    <property type="entry name" value="YceI-like"/>
    <property type="match status" value="1"/>
</dbReference>
<dbReference type="EMBL" id="FNBN01000007">
    <property type="protein sequence ID" value="SDG89013.1"/>
    <property type="molecule type" value="Genomic_DNA"/>
</dbReference>
<dbReference type="PANTHER" id="PTHR34406:SF1">
    <property type="entry name" value="PROTEIN YCEI"/>
    <property type="match status" value="1"/>
</dbReference>
<dbReference type="RefSeq" id="WP_089835699.1">
    <property type="nucleotide sequence ID" value="NZ_FNBN01000007.1"/>
</dbReference>
<proteinExistence type="predicted"/>
<dbReference type="InterPro" id="IPR036761">
    <property type="entry name" value="TTHA0802/YceI-like_sf"/>
</dbReference>
<dbReference type="Proteomes" id="UP000199045">
    <property type="component" value="Unassembled WGS sequence"/>
</dbReference>
<protein>
    <submittedName>
        <fullName evidence="3">Polyisoprenoid-binding protein YceI</fullName>
    </submittedName>
</protein>
<sequence>MKRLIIFSSTLLLTAAVFAYAVVAQAWNISGKYNISFSSSAAGGIFKTFKGTIAFDEQNLAASNFNVTVDVASINTGNALQNKHAKSDEWFDAAKYPEIKYTSKKIVKAGAGYQVTGDLEIHGVKKEFTIPFTFKKAGNSATFNGTFKVNRNDFHIGKPGGDVPDVIDVTVAVPVVKA</sequence>
<dbReference type="Pfam" id="PF04264">
    <property type="entry name" value="YceI"/>
    <property type="match status" value="1"/>
</dbReference>